<evidence type="ECO:0000313" key="3">
    <source>
        <dbReference type="Proteomes" id="UP001646141"/>
    </source>
</evidence>
<organism evidence="2 3">
    <name type="scientific">Leucobacter chromiireducens subsp. chromiireducens</name>
    <dbReference type="NCBI Taxonomy" id="660067"/>
    <lineage>
        <taxon>Bacteria</taxon>
        <taxon>Bacillati</taxon>
        <taxon>Actinomycetota</taxon>
        <taxon>Actinomycetes</taxon>
        <taxon>Micrococcales</taxon>
        <taxon>Microbacteriaceae</taxon>
        <taxon>Leucobacter</taxon>
    </lineage>
</organism>
<feature type="domain" description="ASCH" evidence="1">
    <location>
        <begin position="29"/>
        <end position="151"/>
    </location>
</feature>
<dbReference type="InterPro" id="IPR015947">
    <property type="entry name" value="PUA-like_sf"/>
</dbReference>
<dbReference type="RefSeq" id="WP_202380921.1">
    <property type="nucleotide sequence ID" value="NZ_BAAAMA010000004.1"/>
</dbReference>
<proteinExistence type="predicted"/>
<evidence type="ECO:0000313" key="2">
    <source>
        <dbReference type="EMBL" id="MBL3688927.1"/>
    </source>
</evidence>
<dbReference type="Pfam" id="PF04266">
    <property type="entry name" value="ASCH"/>
    <property type="match status" value="1"/>
</dbReference>
<keyword evidence="3" id="KW-1185">Reference proteome</keyword>
<evidence type="ECO:0000259" key="1">
    <source>
        <dbReference type="SMART" id="SM01022"/>
    </source>
</evidence>
<dbReference type="EMBL" id="QYAD01000001">
    <property type="protein sequence ID" value="MBL3688927.1"/>
    <property type="molecule type" value="Genomic_DNA"/>
</dbReference>
<sequence>MADSSGLTEFWARCRVQVPGLPAALPDAWPFGATAAHADELLGLVIAGTKTGTATSIWDAETTGEQLPEVGDYSIILDGAGEPRAVIRTTALATVPFDRVTAEHAHSEGEGDRTLADWRATHEHYWRSYAASPRGFAPDMPILCERFELIWAPGTDPAGHTNGKLG</sequence>
<dbReference type="PANTHER" id="PTHR39203:SF1">
    <property type="entry name" value="CYTOPLASMIC PROTEIN"/>
    <property type="match status" value="1"/>
</dbReference>
<dbReference type="SUPFAM" id="SSF88697">
    <property type="entry name" value="PUA domain-like"/>
    <property type="match status" value="1"/>
</dbReference>
<reference evidence="2 3" key="1">
    <citation type="submission" date="2018-09" db="EMBL/GenBank/DDBJ databases">
        <title>Comparative genomics of Leucobacter spp.</title>
        <authorList>
            <person name="Reis A.C."/>
            <person name="Kolvenbach B.A."/>
            <person name="Corvini P.F.X."/>
            <person name="Nunes O.C."/>
        </authorList>
    </citation>
    <scope>NUCLEOTIDE SEQUENCE [LARGE SCALE GENOMIC DNA]</scope>
    <source>
        <strain evidence="2 3">L-1</strain>
    </source>
</reference>
<dbReference type="InterPro" id="IPR007374">
    <property type="entry name" value="ASCH_domain"/>
</dbReference>
<dbReference type="CDD" id="cd06553">
    <property type="entry name" value="ASCH_Ef3133_like"/>
    <property type="match status" value="1"/>
</dbReference>
<dbReference type="InterPro" id="IPR009326">
    <property type="entry name" value="DUF984"/>
</dbReference>
<dbReference type="Gene3D" id="3.10.400.10">
    <property type="entry name" value="Sulfate adenylyltransferase"/>
    <property type="match status" value="1"/>
</dbReference>
<dbReference type="Proteomes" id="UP001646141">
    <property type="component" value="Unassembled WGS sequence"/>
</dbReference>
<name>A0ABS1SL68_9MICO</name>
<comment type="caution">
    <text evidence="2">The sequence shown here is derived from an EMBL/GenBank/DDBJ whole genome shotgun (WGS) entry which is preliminary data.</text>
</comment>
<gene>
    <name evidence="2" type="ORF">D3226_03000</name>
</gene>
<accession>A0ABS1SL68</accession>
<protein>
    <submittedName>
        <fullName evidence="2">ASCH domain-containing protein</fullName>
    </submittedName>
</protein>
<dbReference type="PANTHER" id="PTHR39203">
    <property type="entry name" value="CYTOPLASMIC PROTEIN-RELATED"/>
    <property type="match status" value="1"/>
</dbReference>
<dbReference type="SMART" id="SM01022">
    <property type="entry name" value="ASCH"/>
    <property type="match status" value="1"/>
</dbReference>